<sequence length="285" mass="29394">MTPFATPPREPGTAPLAADDIKRDPALKAILDKITVLELFIRGGCKGPLTPAMKKAAMGPRGGLNGYRIGAAKEGRPPAGFDKAEMRAVPHCKRRAYNGDGEKYHPWRDCPHGGAQEKYAGTAVAFCYPLDGEDMQAMALAQHGVAEHAPASAAAVAVGVRCGAALDGPAFGYGGSTGGGTYGVATIAPALPVERTPWPRTIECVAPHEITHHGLTAQQEAGFQVAAGAFTASQISVPSAAGQHVAQTARRPAVECGVPPFGFGMPAIGAVAVLSLFCISFAEVM</sequence>
<evidence type="ECO:0000256" key="1">
    <source>
        <dbReference type="SAM" id="Phobius"/>
    </source>
</evidence>
<proteinExistence type="predicted"/>
<feature type="transmembrane region" description="Helical" evidence="1">
    <location>
        <begin position="261"/>
        <end position="282"/>
    </location>
</feature>
<reference evidence="2 3" key="1">
    <citation type="journal article" date="2015" name="Genome Biol. Evol.">
        <title>Comparative Genomics of a Bacterivorous Green Alga Reveals Evolutionary Causalities and Consequences of Phago-Mixotrophic Mode of Nutrition.</title>
        <authorList>
            <person name="Burns J.A."/>
            <person name="Paasch A."/>
            <person name="Narechania A."/>
            <person name="Kim E."/>
        </authorList>
    </citation>
    <scope>NUCLEOTIDE SEQUENCE [LARGE SCALE GENOMIC DNA]</scope>
    <source>
        <strain evidence="2 3">PLY_AMNH</strain>
    </source>
</reference>
<name>A0AAE0BYN7_9CHLO</name>
<comment type="caution">
    <text evidence="2">The sequence shown here is derived from an EMBL/GenBank/DDBJ whole genome shotgun (WGS) entry which is preliminary data.</text>
</comment>
<keyword evidence="1" id="KW-1133">Transmembrane helix</keyword>
<organism evidence="2 3">
    <name type="scientific">Cymbomonas tetramitiformis</name>
    <dbReference type="NCBI Taxonomy" id="36881"/>
    <lineage>
        <taxon>Eukaryota</taxon>
        <taxon>Viridiplantae</taxon>
        <taxon>Chlorophyta</taxon>
        <taxon>Pyramimonadophyceae</taxon>
        <taxon>Pyramimonadales</taxon>
        <taxon>Pyramimonadaceae</taxon>
        <taxon>Cymbomonas</taxon>
    </lineage>
</organism>
<dbReference type="AlphaFoldDB" id="A0AAE0BYN7"/>
<keyword evidence="3" id="KW-1185">Reference proteome</keyword>
<gene>
    <name evidence="2" type="ORF">CYMTET_46092</name>
</gene>
<keyword evidence="1" id="KW-0812">Transmembrane</keyword>
<dbReference type="Proteomes" id="UP001190700">
    <property type="component" value="Unassembled WGS sequence"/>
</dbReference>
<keyword evidence="1" id="KW-0472">Membrane</keyword>
<dbReference type="EMBL" id="LGRX02031997">
    <property type="protein sequence ID" value="KAK3244290.1"/>
    <property type="molecule type" value="Genomic_DNA"/>
</dbReference>
<accession>A0AAE0BYN7</accession>
<evidence type="ECO:0000313" key="3">
    <source>
        <dbReference type="Proteomes" id="UP001190700"/>
    </source>
</evidence>
<protein>
    <submittedName>
        <fullName evidence="2">Uncharacterized protein</fullName>
    </submittedName>
</protein>
<evidence type="ECO:0000313" key="2">
    <source>
        <dbReference type="EMBL" id="KAK3244290.1"/>
    </source>
</evidence>